<evidence type="ECO:0000259" key="4">
    <source>
        <dbReference type="PROSITE" id="PS51387"/>
    </source>
</evidence>
<dbReference type="InterPro" id="IPR016169">
    <property type="entry name" value="FAD-bd_PCMH_sub2"/>
</dbReference>
<dbReference type="GO" id="GO:0071949">
    <property type="term" value="F:FAD binding"/>
    <property type="evidence" value="ECO:0007669"/>
    <property type="project" value="InterPro"/>
</dbReference>
<dbReference type="STRING" id="158441.A0A226EB91"/>
<keyword evidence="2" id="KW-0560">Oxidoreductase</keyword>
<dbReference type="InterPro" id="IPR016166">
    <property type="entry name" value="FAD-bd_PCMH"/>
</dbReference>
<gene>
    <name evidence="5" type="ORF">Fcan01_10561</name>
</gene>
<dbReference type="Gene3D" id="3.30.465.10">
    <property type="match status" value="1"/>
</dbReference>
<dbReference type="PANTHER" id="PTHR10801">
    <property type="entry name" value="24-DEHYDROCHOLESTEROL REDUCTASE"/>
    <property type="match status" value="1"/>
</dbReference>
<comment type="caution">
    <text evidence="5">The sequence shown here is derived from an EMBL/GenBank/DDBJ whole genome shotgun (WGS) entry which is preliminary data.</text>
</comment>
<name>A0A226EB91_FOLCA</name>
<comment type="subcellular location">
    <subcellularLocation>
        <location evidence="1">Peroxisome</location>
    </subcellularLocation>
</comment>
<protein>
    <submittedName>
        <fullName evidence="5">Delta(24)-sterol reductase</fullName>
    </submittedName>
</protein>
<keyword evidence="3" id="KW-0576">Peroxisome</keyword>
<evidence type="ECO:0000256" key="1">
    <source>
        <dbReference type="ARBA" id="ARBA00004275"/>
    </source>
</evidence>
<evidence type="ECO:0000256" key="3">
    <source>
        <dbReference type="ARBA" id="ARBA00023140"/>
    </source>
</evidence>
<accession>A0A226EB91</accession>
<dbReference type="GO" id="GO:0008202">
    <property type="term" value="P:steroid metabolic process"/>
    <property type="evidence" value="ECO:0007669"/>
    <property type="project" value="TreeGrafter"/>
</dbReference>
<dbReference type="PANTHER" id="PTHR10801:SF0">
    <property type="entry name" value="DELTA(24)-STEROL REDUCTASE"/>
    <property type="match status" value="1"/>
</dbReference>
<organism evidence="5 6">
    <name type="scientific">Folsomia candida</name>
    <name type="common">Springtail</name>
    <dbReference type="NCBI Taxonomy" id="158441"/>
    <lineage>
        <taxon>Eukaryota</taxon>
        <taxon>Metazoa</taxon>
        <taxon>Ecdysozoa</taxon>
        <taxon>Arthropoda</taxon>
        <taxon>Hexapoda</taxon>
        <taxon>Collembola</taxon>
        <taxon>Entomobryomorpha</taxon>
        <taxon>Isotomoidea</taxon>
        <taxon>Isotomidae</taxon>
        <taxon>Proisotominae</taxon>
        <taxon>Folsomia</taxon>
    </lineage>
</organism>
<evidence type="ECO:0000256" key="2">
    <source>
        <dbReference type="ARBA" id="ARBA00023002"/>
    </source>
</evidence>
<evidence type="ECO:0000313" key="5">
    <source>
        <dbReference type="EMBL" id="OXA54710.1"/>
    </source>
</evidence>
<feature type="domain" description="FAD-binding PCMH-type" evidence="4">
    <location>
        <begin position="1"/>
        <end position="73"/>
    </location>
</feature>
<dbReference type="EMBL" id="LNIX01000005">
    <property type="protein sequence ID" value="OXA54710.1"/>
    <property type="molecule type" value="Genomic_DNA"/>
</dbReference>
<proteinExistence type="predicted"/>
<sequence length="256" mass="29572">MYLGGLIVGAGIETSSHHYGFFTDTVTSFEMVTADGDIVNCSKTENSDLFNAMPCSYGTIGFLTAVTMPLILAGKYIKIEYVHMTSVPAAIKLMRERNKNHGYVEGIMYSMTDIMLMFGDTTDNPKKSQINYINRWYKPFFHNMVENIMKKLKASKKKGSSSPPYVEYFPLRDYFHRHSRGMFWQAENNMPLLSNRIVMFFFGWMHPINTQLVLGLTPSFLLKFMIKDKVLQDFCVPMEKLDEFLRKLDTIFKVCE</sequence>
<dbReference type="PROSITE" id="PS51387">
    <property type="entry name" value="FAD_PCMH"/>
    <property type="match status" value="1"/>
</dbReference>
<dbReference type="SUPFAM" id="SSF56176">
    <property type="entry name" value="FAD-binding/transporter-associated domain-like"/>
    <property type="match status" value="1"/>
</dbReference>
<dbReference type="GO" id="GO:0016020">
    <property type="term" value="C:membrane"/>
    <property type="evidence" value="ECO:0007669"/>
    <property type="project" value="TreeGrafter"/>
</dbReference>
<dbReference type="InterPro" id="IPR036318">
    <property type="entry name" value="FAD-bd_PCMH-like_sf"/>
</dbReference>
<dbReference type="GO" id="GO:0000246">
    <property type="term" value="F:Delta24(24-1) sterol reductase activity"/>
    <property type="evidence" value="ECO:0007669"/>
    <property type="project" value="TreeGrafter"/>
</dbReference>
<reference evidence="5 6" key="1">
    <citation type="submission" date="2015-12" db="EMBL/GenBank/DDBJ databases">
        <title>The genome of Folsomia candida.</title>
        <authorList>
            <person name="Faddeeva A."/>
            <person name="Derks M.F."/>
            <person name="Anvar Y."/>
            <person name="Smit S."/>
            <person name="Van Straalen N."/>
            <person name="Roelofs D."/>
        </authorList>
    </citation>
    <scope>NUCLEOTIDE SEQUENCE [LARGE SCALE GENOMIC DNA]</scope>
    <source>
        <strain evidence="5 6">VU population</strain>
        <tissue evidence="5">Whole body</tissue>
    </source>
</reference>
<dbReference type="OrthoDB" id="415825at2759"/>
<evidence type="ECO:0000313" key="6">
    <source>
        <dbReference type="Proteomes" id="UP000198287"/>
    </source>
</evidence>
<dbReference type="AlphaFoldDB" id="A0A226EB91"/>
<dbReference type="InterPro" id="IPR040165">
    <property type="entry name" value="Diminuto-like"/>
</dbReference>
<keyword evidence="6" id="KW-1185">Reference proteome</keyword>
<dbReference type="GO" id="GO:0005777">
    <property type="term" value="C:peroxisome"/>
    <property type="evidence" value="ECO:0007669"/>
    <property type="project" value="UniProtKB-SubCell"/>
</dbReference>
<dbReference type="Proteomes" id="UP000198287">
    <property type="component" value="Unassembled WGS sequence"/>
</dbReference>